<dbReference type="GO" id="GO:0005789">
    <property type="term" value="C:endoplasmic reticulum membrane"/>
    <property type="evidence" value="ECO:0007669"/>
    <property type="project" value="UniProtKB-SubCell"/>
</dbReference>
<feature type="domain" description="Polysaccharide lyase 14" evidence="12">
    <location>
        <begin position="528"/>
        <end position="561"/>
    </location>
</feature>
<accession>A0A1C7MGE6</accession>
<organism evidence="13 14">
    <name type="scientific">Grifola frondosa</name>
    <name type="common">Maitake</name>
    <name type="synonym">Polyporus frondosus</name>
    <dbReference type="NCBI Taxonomy" id="5627"/>
    <lineage>
        <taxon>Eukaryota</taxon>
        <taxon>Fungi</taxon>
        <taxon>Dikarya</taxon>
        <taxon>Basidiomycota</taxon>
        <taxon>Agaricomycotina</taxon>
        <taxon>Agaricomycetes</taxon>
        <taxon>Polyporales</taxon>
        <taxon>Grifolaceae</taxon>
        <taxon>Grifola</taxon>
    </lineage>
</organism>
<dbReference type="InterPro" id="IPR027054">
    <property type="entry name" value="ALG2"/>
</dbReference>
<evidence type="ECO:0000256" key="6">
    <source>
        <dbReference type="ARBA" id="ARBA00022989"/>
    </source>
</evidence>
<evidence type="ECO:0000256" key="9">
    <source>
        <dbReference type="SAM" id="Phobius"/>
    </source>
</evidence>
<evidence type="ECO:0000256" key="2">
    <source>
        <dbReference type="ARBA" id="ARBA00004922"/>
    </source>
</evidence>
<proteinExistence type="predicted"/>
<dbReference type="Proteomes" id="UP000092993">
    <property type="component" value="Unassembled WGS sequence"/>
</dbReference>
<feature type="compositionally biased region" description="Acidic residues" evidence="8">
    <location>
        <begin position="1419"/>
        <end position="1431"/>
    </location>
</feature>
<dbReference type="PANTHER" id="PTHR45918">
    <property type="entry name" value="ALPHA-1,3/1,6-MANNOSYLTRANSFERASE ALG2"/>
    <property type="match status" value="1"/>
</dbReference>
<dbReference type="EMBL" id="LUGG01000004">
    <property type="protein sequence ID" value="OBZ75549.1"/>
    <property type="molecule type" value="Genomic_DNA"/>
</dbReference>
<keyword evidence="13" id="KW-0328">Glycosyltransferase</keyword>
<feature type="region of interest" description="Disordered" evidence="8">
    <location>
        <begin position="1414"/>
        <end position="1439"/>
    </location>
</feature>
<feature type="transmembrane region" description="Helical" evidence="9">
    <location>
        <begin position="21"/>
        <end position="46"/>
    </location>
</feature>
<dbReference type="Gene3D" id="3.40.50.2000">
    <property type="entry name" value="Glycogen Phosphorylase B"/>
    <property type="match status" value="2"/>
</dbReference>
<comment type="subcellular location">
    <subcellularLocation>
        <location evidence="1">Endoplasmic reticulum membrane</location>
    </subcellularLocation>
</comment>
<dbReference type="Pfam" id="PF21294">
    <property type="entry name" value="Polysacc_lyase_14"/>
    <property type="match status" value="2"/>
</dbReference>
<evidence type="ECO:0000256" key="5">
    <source>
        <dbReference type="ARBA" id="ARBA00022824"/>
    </source>
</evidence>
<evidence type="ECO:0000256" key="8">
    <source>
        <dbReference type="SAM" id="MobiDB-lite"/>
    </source>
</evidence>
<evidence type="ECO:0000256" key="4">
    <source>
        <dbReference type="ARBA" id="ARBA00022692"/>
    </source>
</evidence>
<evidence type="ECO:0000256" key="3">
    <source>
        <dbReference type="ARBA" id="ARBA00022679"/>
    </source>
</evidence>
<comment type="caution">
    <text evidence="13">The sequence shown here is derived from an EMBL/GenBank/DDBJ whole genome shotgun (WGS) entry which is preliminary data.</text>
</comment>
<keyword evidence="6 9" id="KW-1133">Transmembrane helix</keyword>
<sequence>PVNTKGILSSRFQPAGLVQNLIPIAFELLSIMASTAIVLLATFAFLNAFSAPLDSPGNTTSVEIIWVTDVMTSSFDVLETATTVVTVAPSSSAVPLLVVPDDSSTPFLSSTASSSAPITTAVAFTTVVVTTVMAPPTTVTVSAPPTTVTDFITITPPPTPTIMQTAWAAPAQMTDLSAFKVANFAYGKQNMRIVNAVLPTTSTPDAVVAAADIPDSMPNSTLPNDNSTALLQLFYPANSINPSSEPQGGADFYATPLDLKHAQNVTLEYSVFFPSDFDWVLAGKMPGMYGGHDGCSGGDDALECFSTRLMWRPGGAGELYLYAPKNKQTDALCSTPPQSVCDADYGLSVGRGSFKFAAGAWTHVRQTVSLNTPGEQDGAFILEVNGQEVINRSDVFYRDHPAPPDPEADGPEGDETYDGEPFEFPLGNVLASIDGRVSHTSNPNSDVGADADPVFFAPPTFIDQQPSAGTAATDTTTLPECMLTATSTVTASPTIETVTLQSTSTATAYVMASPSDAAAWAEQDQPSQPVGFTGLFFSTFFGGHEPKYASPKDQYTWFKDFAMTINDNSTSNLMSSRKLRVAFIHPDLGIGGAERLIVDAALGLQRLGHFVEIYTSHHDPKHCFDETRDGTLRIRHIKPPFPRTLKGKFHILFSHARQLHLTSYLLSSSAPKYDVYFVDQLSTCIPLLRTFARTRVVFYCHFPDKLLAHGQYIEGSTRTEGCLLKRLYRLPMDFLEEMTTKQADVILANSKFTAGVFKRHFSSIHSTPKVVYPGINLLAYEPTSVDNADPDIIQVSSSRPTLLSLNRFERKKNAALAIDSFALLRHELSPNCDLRLVIAGGYDPRLEDNMMTLVSLIDRAKASRLTYDIVKPSTSSVTIPPFNCTKSRPDVLFLLNFTTAQRSALLSARNTQSVVDEPPDLRTGWLRAPDAHMWANALLEIINMPEDERKDLAERARRRAREHFGMEAMAKGLESALEEAVAMGRYALPFNCNLSARAVASILHLCPAPWYGLIIMIRNGRHLKLGLQPAAPTPSVSNTEDHEAHGVEMIHTLWRTARRAYIFTDPHCVVVPPKSLDIMPNISIDIDASHAAELVGFWSQKYKEAKEELERYKVKVLPSTISSALTALQQAERNRNTPSAPVWSPVGTVHVVNVANRGQYLIPTHFATWVQQQMVQNRTELEDLRCHLQTFHAQAAMLAQETAQWRANQITQLFRTPAFVDSRFQSVPLSFTMQDRSVLVSRVRNSYPNDQRRLFYFLPHHLYNITHGLPQVGQSGYWFRSLYRRDNPLDDRCEMELLVEKNRNQWTYLGSYVNEPLGEFEMKLTEWVTLDAEAKAWYCHQAAMRMQSRMPTQAEIANIMRLHETGQRHVPCYGLRCTGFNMPLYHALHAATKILSHLKMNPAPPVASFSIDLTSAEGEASEDEGDVEDENAMMSSPSIPLASLLKGRQQIEEVE</sequence>
<keyword evidence="14" id="KW-1185">Reference proteome</keyword>
<feature type="compositionally biased region" description="Acidic residues" evidence="8">
    <location>
        <begin position="406"/>
        <end position="421"/>
    </location>
</feature>
<dbReference type="SUPFAM" id="SSF53756">
    <property type="entry name" value="UDP-Glycosyltransferase/glycogen phosphorylase"/>
    <property type="match status" value="1"/>
</dbReference>
<evidence type="ECO:0000313" key="14">
    <source>
        <dbReference type="Proteomes" id="UP000092993"/>
    </source>
</evidence>
<name>A0A1C7MGE6_GRIFR</name>
<evidence type="ECO:0000256" key="1">
    <source>
        <dbReference type="ARBA" id="ARBA00004586"/>
    </source>
</evidence>
<dbReference type="GO" id="GO:0004378">
    <property type="term" value="F:GDP-Man:Man(1)GlcNAc(2)-PP-Dol alpha-1,3-mannosyltransferase activity"/>
    <property type="evidence" value="ECO:0007669"/>
    <property type="project" value="InterPro"/>
</dbReference>
<evidence type="ECO:0000259" key="10">
    <source>
        <dbReference type="Pfam" id="PF13439"/>
    </source>
</evidence>
<comment type="pathway">
    <text evidence="2">Protein modification; protein glycosylation.</text>
</comment>
<gene>
    <name evidence="13" type="primary">ALG2</name>
    <name evidence="13" type="ORF">A0H81_04866</name>
</gene>
<dbReference type="Pfam" id="PF13439">
    <property type="entry name" value="Glyco_transf_4"/>
    <property type="match status" value="1"/>
</dbReference>
<dbReference type="OrthoDB" id="448893at2759"/>
<dbReference type="Pfam" id="PF20411">
    <property type="entry name" value="DUF6697"/>
    <property type="match status" value="1"/>
</dbReference>
<feature type="domain" description="DUF6697" evidence="11">
    <location>
        <begin position="1242"/>
        <end position="1390"/>
    </location>
</feature>
<protein>
    <submittedName>
        <fullName evidence="13">Alpha-1,3/1,6-mannosyltransferase ALG2</fullName>
    </submittedName>
</protein>
<evidence type="ECO:0000259" key="12">
    <source>
        <dbReference type="Pfam" id="PF21294"/>
    </source>
</evidence>
<dbReference type="InterPro" id="IPR046520">
    <property type="entry name" value="DUF6697"/>
</dbReference>
<keyword evidence="3 13" id="KW-0808">Transferase</keyword>
<evidence type="ECO:0000259" key="11">
    <source>
        <dbReference type="Pfam" id="PF20411"/>
    </source>
</evidence>
<feature type="non-terminal residue" evidence="13">
    <location>
        <position position="1"/>
    </location>
</feature>
<dbReference type="Gene3D" id="2.60.120.200">
    <property type="match status" value="2"/>
</dbReference>
<dbReference type="InterPro" id="IPR028098">
    <property type="entry name" value="Glyco_trans_4-like_N"/>
</dbReference>
<evidence type="ECO:0000313" key="13">
    <source>
        <dbReference type="EMBL" id="OBZ75549.1"/>
    </source>
</evidence>
<dbReference type="STRING" id="5627.A0A1C7MGE6"/>
<reference evidence="13 14" key="1">
    <citation type="submission" date="2016-03" db="EMBL/GenBank/DDBJ databases">
        <title>Whole genome sequencing of Grifola frondosa 9006-11.</title>
        <authorList>
            <person name="Min B."/>
            <person name="Park H."/>
            <person name="Kim J.-G."/>
            <person name="Cho H."/>
            <person name="Oh Y.-L."/>
            <person name="Kong W.-S."/>
            <person name="Choi I.-G."/>
        </authorList>
    </citation>
    <scope>NUCLEOTIDE SEQUENCE [LARGE SCALE GENOMIC DNA]</scope>
    <source>
        <strain evidence="13 14">9006-11</strain>
    </source>
</reference>
<keyword evidence="7 9" id="KW-0472">Membrane</keyword>
<dbReference type="InterPro" id="IPR048958">
    <property type="entry name" value="Polysacc_lyase_14"/>
</dbReference>
<feature type="domain" description="Glycosyltransferase subfamily 4-like N-terminal" evidence="10">
    <location>
        <begin position="590"/>
        <end position="777"/>
    </location>
</feature>
<dbReference type="PANTHER" id="PTHR45918:SF1">
    <property type="entry name" value="ALPHA-1,3_1,6-MANNOSYLTRANSFERASE ALG2"/>
    <property type="match status" value="1"/>
</dbReference>
<feature type="domain" description="Polysaccharide lyase 14" evidence="12">
    <location>
        <begin position="225"/>
        <end position="400"/>
    </location>
</feature>
<evidence type="ECO:0000256" key="7">
    <source>
        <dbReference type="ARBA" id="ARBA00023136"/>
    </source>
</evidence>
<keyword evidence="5" id="KW-0256">Endoplasmic reticulum</keyword>
<feature type="region of interest" description="Disordered" evidence="8">
    <location>
        <begin position="397"/>
        <end position="421"/>
    </location>
</feature>
<keyword evidence="4 9" id="KW-0812">Transmembrane</keyword>